<dbReference type="SUPFAM" id="SSF56935">
    <property type="entry name" value="Porins"/>
    <property type="match status" value="1"/>
</dbReference>
<organism evidence="2 3">
    <name type="scientific">Solimonas fluminis</name>
    <dbReference type="NCBI Taxonomy" id="2086571"/>
    <lineage>
        <taxon>Bacteria</taxon>
        <taxon>Pseudomonadati</taxon>
        <taxon>Pseudomonadota</taxon>
        <taxon>Gammaproteobacteria</taxon>
        <taxon>Nevskiales</taxon>
        <taxon>Nevskiaceae</taxon>
        <taxon>Solimonas</taxon>
    </lineage>
</organism>
<dbReference type="RefSeq" id="WP_104232108.1">
    <property type="nucleotide sequence ID" value="NZ_PSNW01000015.1"/>
</dbReference>
<evidence type="ECO:0000256" key="1">
    <source>
        <dbReference type="SAM" id="SignalP"/>
    </source>
</evidence>
<sequence>MKTLTRTRLLIAAGALAAMPGLAAAHNYTYLEGGFLNRDYGPDDESGFRIAGSGDIHRNVALIGEYADTGDLEQISAGALFHTPLNNILDFTAGATYEHIEFGPADDNGFGLRTGLRWQNADGRLELAPEIRYVDFGDDDDTSLRVSGLYGLTPQLDLVAAVQGAGDDDRLEAGLRYNFGPRLTGR</sequence>
<dbReference type="AlphaFoldDB" id="A0A2S5TBC6"/>
<dbReference type="Proteomes" id="UP000238220">
    <property type="component" value="Unassembled WGS sequence"/>
</dbReference>
<keyword evidence="1" id="KW-0732">Signal</keyword>
<evidence type="ECO:0000313" key="2">
    <source>
        <dbReference type="EMBL" id="PPE72148.1"/>
    </source>
</evidence>
<dbReference type="EMBL" id="PSNW01000015">
    <property type="protein sequence ID" value="PPE72148.1"/>
    <property type="molecule type" value="Genomic_DNA"/>
</dbReference>
<evidence type="ECO:0008006" key="4">
    <source>
        <dbReference type="Google" id="ProtNLM"/>
    </source>
</evidence>
<accession>A0A2S5TBC6</accession>
<reference evidence="2 3" key="1">
    <citation type="submission" date="2018-02" db="EMBL/GenBank/DDBJ databases">
        <title>Genome sequencing of Solimonas sp. HR-BB.</title>
        <authorList>
            <person name="Lee Y."/>
            <person name="Jeon C.O."/>
        </authorList>
    </citation>
    <scope>NUCLEOTIDE SEQUENCE [LARGE SCALE GENOMIC DNA]</scope>
    <source>
        <strain evidence="2 3">HR-BB</strain>
    </source>
</reference>
<gene>
    <name evidence="2" type="ORF">C3942_19825</name>
</gene>
<feature type="signal peptide" evidence="1">
    <location>
        <begin position="1"/>
        <end position="25"/>
    </location>
</feature>
<protein>
    <recommendedName>
        <fullName evidence="4">Outer membrane protein beta-barrel domain-containing protein</fullName>
    </recommendedName>
</protein>
<dbReference type="OrthoDB" id="5730472at2"/>
<evidence type="ECO:0000313" key="3">
    <source>
        <dbReference type="Proteomes" id="UP000238220"/>
    </source>
</evidence>
<feature type="chain" id="PRO_5015652795" description="Outer membrane protein beta-barrel domain-containing protein" evidence="1">
    <location>
        <begin position="26"/>
        <end position="186"/>
    </location>
</feature>
<keyword evidence="3" id="KW-1185">Reference proteome</keyword>
<name>A0A2S5TBC6_9GAMM</name>
<proteinExistence type="predicted"/>
<comment type="caution">
    <text evidence="2">The sequence shown here is derived from an EMBL/GenBank/DDBJ whole genome shotgun (WGS) entry which is preliminary data.</text>
</comment>